<gene>
    <name evidence="10" type="ORF">PHYPO_G00051860</name>
</gene>
<keyword evidence="2 7" id="KW-0812">Transmembrane</keyword>
<feature type="transmembrane region" description="Helical" evidence="7">
    <location>
        <begin position="206"/>
        <end position="228"/>
    </location>
</feature>
<dbReference type="PANTHER" id="PTHR14789">
    <property type="entry name" value="CHONDROLECTIN VARIANT CHODLFDELTAE"/>
    <property type="match status" value="1"/>
</dbReference>
<evidence type="ECO:0000256" key="8">
    <source>
        <dbReference type="SAM" id="SignalP"/>
    </source>
</evidence>
<evidence type="ECO:0000259" key="9">
    <source>
        <dbReference type="PROSITE" id="PS50041"/>
    </source>
</evidence>
<evidence type="ECO:0000313" key="10">
    <source>
        <dbReference type="EMBL" id="KAB5550268.1"/>
    </source>
</evidence>
<dbReference type="EMBL" id="VFJC01000015">
    <property type="protein sequence ID" value="KAB5550268.1"/>
    <property type="molecule type" value="Genomic_DNA"/>
</dbReference>
<dbReference type="AlphaFoldDB" id="A0A5N5M5U5"/>
<dbReference type="GO" id="GO:0016020">
    <property type="term" value="C:membrane"/>
    <property type="evidence" value="ECO:0007669"/>
    <property type="project" value="UniProtKB-SubCell"/>
</dbReference>
<keyword evidence="11" id="KW-1185">Reference proteome</keyword>
<accession>A0A5N5M5U5</accession>
<dbReference type="InterPro" id="IPR016187">
    <property type="entry name" value="CTDL_fold"/>
</dbReference>
<dbReference type="OrthoDB" id="5797898at2759"/>
<sequence length="326" mass="36499">MDFMKLIGTVLAVCCHPGCALKGFSSQRICRRGTERPCYKIAYHQDSGYGVSFEEARRTCREDDGELLSIETESEQRLMEMFVRDAPGAKGDFWIGLRRNQGYKESAAAECSSQYYWLDHSQATYRNWLLKEPSCGFDQCVALHYRPNAPASLKGRNMFKWSDIRCNSKNNFICKYAEEIAPVPTPVGNSTARSVSLSDEGINVSYILLATVPVLLLIILVVSGVFCYRVMARKRKEQNDIYAVPGQWVSTSGLKNSSSPVPKDGPSRNGAQLEYMSSEISRTFSATDYENVPSNTAGFVTNEIYEACRTPATMEAGWVDNDIYGY</sequence>
<dbReference type="SMART" id="SM00034">
    <property type="entry name" value="CLECT"/>
    <property type="match status" value="1"/>
</dbReference>
<dbReference type="PROSITE" id="PS50041">
    <property type="entry name" value="C_TYPE_LECTIN_2"/>
    <property type="match status" value="1"/>
</dbReference>
<keyword evidence="3 8" id="KW-0732">Signal</keyword>
<feature type="domain" description="C-type lectin" evidence="9">
    <location>
        <begin position="34"/>
        <end position="175"/>
    </location>
</feature>
<organism evidence="10 11">
    <name type="scientific">Pangasianodon hypophthalmus</name>
    <name type="common">Striped catfish</name>
    <name type="synonym">Helicophagus hypophthalmus</name>
    <dbReference type="NCBI Taxonomy" id="310915"/>
    <lineage>
        <taxon>Eukaryota</taxon>
        <taxon>Metazoa</taxon>
        <taxon>Chordata</taxon>
        <taxon>Craniata</taxon>
        <taxon>Vertebrata</taxon>
        <taxon>Euteleostomi</taxon>
        <taxon>Actinopterygii</taxon>
        <taxon>Neopterygii</taxon>
        <taxon>Teleostei</taxon>
        <taxon>Ostariophysi</taxon>
        <taxon>Siluriformes</taxon>
        <taxon>Pangasiidae</taxon>
        <taxon>Pangasianodon</taxon>
    </lineage>
</organism>
<feature type="signal peptide" evidence="8">
    <location>
        <begin position="1"/>
        <end position="20"/>
    </location>
</feature>
<keyword evidence="5 7" id="KW-1133">Transmembrane helix</keyword>
<dbReference type="PANTHER" id="PTHR14789:SF2">
    <property type="entry name" value="LAYILIN"/>
    <property type="match status" value="1"/>
</dbReference>
<protein>
    <recommendedName>
        <fullName evidence="9">C-type lectin domain-containing protein</fullName>
    </recommendedName>
</protein>
<comment type="subcellular location">
    <subcellularLocation>
        <location evidence="1">Membrane</location>
        <topology evidence="1">Single-pass type I membrane protein</topology>
    </subcellularLocation>
</comment>
<feature type="chain" id="PRO_5024353539" description="C-type lectin domain-containing protein" evidence="8">
    <location>
        <begin position="21"/>
        <end position="326"/>
    </location>
</feature>
<evidence type="ECO:0000256" key="1">
    <source>
        <dbReference type="ARBA" id="ARBA00004479"/>
    </source>
</evidence>
<dbReference type="GO" id="GO:0005737">
    <property type="term" value="C:cytoplasm"/>
    <property type="evidence" value="ECO:0007669"/>
    <property type="project" value="TreeGrafter"/>
</dbReference>
<evidence type="ECO:0000256" key="5">
    <source>
        <dbReference type="ARBA" id="ARBA00022989"/>
    </source>
</evidence>
<dbReference type="InterPro" id="IPR001304">
    <property type="entry name" value="C-type_lectin-like"/>
</dbReference>
<keyword evidence="4" id="KW-0430">Lectin</keyword>
<dbReference type="Gene3D" id="3.10.100.10">
    <property type="entry name" value="Mannose-Binding Protein A, subunit A"/>
    <property type="match status" value="1"/>
</dbReference>
<reference evidence="10 11" key="1">
    <citation type="submission" date="2019-06" db="EMBL/GenBank/DDBJ databases">
        <title>A chromosome-scale genome assembly of the striped catfish, Pangasianodon hypophthalmus.</title>
        <authorList>
            <person name="Wen M."/>
            <person name="Zahm M."/>
            <person name="Roques C."/>
            <person name="Cabau C."/>
            <person name="Klopp C."/>
            <person name="Donnadieu C."/>
            <person name="Jouanno E."/>
            <person name="Avarre J.-C."/>
            <person name="Campet M."/>
            <person name="Ha T.T.T."/>
            <person name="Dugue R."/>
            <person name="Lampietro C."/>
            <person name="Louis A."/>
            <person name="Herpin A."/>
            <person name="Echchiki A."/>
            <person name="Berthelot C."/>
            <person name="Parey E."/>
            <person name="Roest-Crollius H."/>
            <person name="Braasch I."/>
            <person name="Postlethwait J."/>
            <person name="Bobe J."/>
            <person name="Montfort J."/>
            <person name="Bouchez O."/>
            <person name="Begum T."/>
            <person name="Schartl M."/>
            <person name="Guiguen Y."/>
        </authorList>
    </citation>
    <scope>NUCLEOTIDE SEQUENCE [LARGE SCALE GENOMIC DNA]</scope>
    <source>
        <strain evidence="10 11">Indonesia</strain>
        <tissue evidence="10">Blood</tissue>
    </source>
</reference>
<evidence type="ECO:0000256" key="3">
    <source>
        <dbReference type="ARBA" id="ARBA00022729"/>
    </source>
</evidence>
<evidence type="ECO:0000256" key="6">
    <source>
        <dbReference type="ARBA" id="ARBA00023136"/>
    </source>
</evidence>
<dbReference type="SUPFAM" id="SSF56436">
    <property type="entry name" value="C-type lectin-like"/>
    <property type="match status" value="1"/>
</dbReference>
<evidence type="ECO:0000256" key="7">
    <source>
        <dbReference type="SAM" id="Phobius"/>
    </source>
</evidence>
<keyword evidence="6 7" id="KW-0472">Membrane</keyword>
<dbReference type="InterPro" id="IPR051505">
    <property type="entry name" value="C-type_lectin_domain"/>
</dbReference>
<evidence type="ECO:0000313" key="11">
    <source>
        <dbReference type="Proteomes" id="UP000327468"/>
    </source>
</evidence>
<dbReference type="InterPro" id="IPR016186">
    <property type="entry name" value="C-type_lectin-like/link_sf"/>
</dbReference>
<dbReference type="GO" id="GO:0050772">
    <property type="term" value="P:positive regulation of axonogenesis"/>
    <property type="evidence" value="ECO:0007669"/>
    <property type="project" value="TreeGrafter"/>
</dbReference>
<name>A0A5N5M5U5_PANHP</name>
<proteinExistence type="predicted"/>
<evidence type="ECO:0000256" key="4">
    <source>
        <dbReference type="ARBA" id="ARBA00022734"/>
    </source>
</evidence>
<comment type="caution">
    <text evidence="10">The sequence shown here is derived from an EMBL/GenBank/DDBJ whole genome shotgun (WGS) entry which is preliminary data.</text>
</comment>
<dbReference type="Pfam" id="PF00059">
    <property type="entry name" value="Lectin_C"/>
    <property type="match status" value="1"/>
</dbReference>
<evidence type="ECO:0000256" key="2">
    <source>
        <dbReference type="ARBA" id="ARBA00022692"/>
    </source>
</evidence>
<dbReference type="Proteomes" id="UP000327468">
    <property type="component" value="Chromosome 14"/>
</dbReference>
<dbReference type="GO" id="GO:0030246">
    <property type="term" value="F:carbohydrate binding"/>
    <property type="evidence" value="ECO:0007669"/>
    <property type="project" value="UniProtKB-KW"/>
</dbReference>